<accession>A0A6J2BY85</accession>
<dbReference type="KEGG" id="zca:113915279"/>
<protein>
    <submittedName>
        <fullName evidence="3">Protein capicua homolog</fullName>
    </submittedName>
</protein>
<proteinExistence type="predicted"/>
<keyword evidence="2" id="KW-1185">Reference proteome</keyword>
<evidence type="ECO:0000313" key="3">
    <source>
        <dbReference type="RefSeq" id="XP_027436910.1"/>
    </source>
</evidence>
<organism evidence="2 3">
    <name type="scientific">Zalophus californianus</name>
    <name type="common">California sealion</name>
    <dbReference type="NCBI Taxonomy" id="9704"/>
    <lineage>
        <taxon>Eukaryota</taxon>
        <taxon>Metazoa</taxon>
        <taxon>Chordata</taxon>
        <taxon>Craniata</taxon>
        <taxon>Vertebrata</taxon>
        <taxon>Euteleostomi</taxon>
        <taxon>Mammalia</taxon>
        <taxon>Eutheria</taxon>
        <taxon>Laurasiatheria</taxon>
        <taxon>Carnivora</taxon>
        <taxon>Caniformia</taxon>
        <taxon>Pinnipedia</taxon>
        <taxon>Otariidae</taxon>
        <taxon>Zalophus</taxon>
    </lineage>
</organism>
<sequence length="124" mass="13369">MSPALAGPKQGRVRWRQKRGCLVARSGAYKVRVEAELSEVLKPPDSVPRTPQPRTPGPSRSSQLLPRPRRRPSSLIARRPTCGPEAGNCRPSALCPDGTVTAEPTSPTRNLLLGSNTRASEVPL</sequence>
<reference evidence="3" key="1">
    <citation type="submission" date="2025-08" db="UniProtKB">
        <authorList>
            <consortium name="RefSeq"/>
        </authorList>
    </citation>
    <scope>IDENTIFICATION</scope>
    <source>
        <tissue evidence="3">Blood</tissue>
    </source>
</reference>
<dbReference type="Proteomes" id="UP000515165">
    <property type="component" value="Chromosome 11"/>
</dbReference>
<dbReference type="GeneID" id="113915279"/>
<dbReference type="AlphaFoldDB" id="A0A6J2BY85"/>
<feature type="region of interest" description="Disordered" evidence="1">
    <location>
        <begin position="38"/>
        <end position="124"/>
    </location>
</feature>
<gene>
    <name evidence="3" type="primary">LOC113915279</name>
</gene>
<evidence type="ECO:0000313" key="2">
    <source>
        <dbReference type="Proteomes" id="UP000515165"/>
    </source>
</evidence>
<dbReference type="RefSeq" id="XP_027436910.1">
    <property type="nucleotide sequence ID" value="XM_027581109.1"/>
</dbReference>
<evidence type="ECO:0000256" key="1">
    <source>
        <dbReference type="SAM" id="MobiDB-lite"/>
    </source>
</evidence>
<feature type="compositionally biased region" description="Polar residues" evidence="1">
    <location>
        <begin position="102"/>
        <end position="124"/>
    </location>
</feature>
<name>A0A6J2BY85_ZALCA</name>